<dbReference type="EMBL" id="JABFBC010000001">
    <property type="protein sequence ID" value="NNU80526.1"/>
    <property type="molecule type" value="Genomic_DNA"/>
</dbReference>
<dbReference type="InterPro" id="IPR050300">
    <property type="entry name" value="GDXG_lipolytic_enzyme"/>
</dbReference>
<dbReference type="SUPFAM" id="SSF53474">
    <property type="entry name" value="alpha/beta-Hydrolases"/>
    <property type="match status" value="1"/>
</dbReference>
<evidence type="ECO:0000256" key="1">
    <source>
        <dbReference type="ARBA" id="ARBA00022801"/>
    </source>
</evidence>
<dbReference type="RefSeq" id="WP_171324364.1">
    <property type="nucleotide sequence ID" value="NZ_JABFBC010000001.1"/>
</dbReference>
<dbReference type="InterPro" id="IPR029058">
    <property type="entry name" value="AB_hydrolase_fold"/>
</dbReference>
<evidence type="ECO:0000259" key="2">
    <source>
        <dbReference type="Pfam" id="PF07859"/>
    </source>
</evidence>
<protein>
    <submittedName>
        <fullName evidence="3">Alpha/beta hydrolase</fullName>
    </submittedName>
</protein>
<evidence type="ECO:0000313" key="4">
    <source>
        <dbReference type="Proteomes" id="UP000572377"/>
    </source>
</evidence>
<feature type="domain" description="Alpha/beta hydrolase fold-3" evidence="2">
    <location>
        <begin position="87"/>
        <end position="284"/>
    </location>
</feature>
<dbReference type="Proteomes" id="UP000572377">
    <property type="component" value="Unassembled WGS sequence"/>
</dbReference>
<dbReference type="PANTHER" id="PTHR48081:SF6">
    <property type="entry name" value="PEPTIDASE S9 PROLYL OLIGOPEPTIDASE CATALYTIC DOMAIN-CONTAINING PROTEIN"/>
    <property type="match status" value="1"/>
</dbReference>
<dbReference type="PANTHER" id="PTHR48081">
    <property type="entry name" value="AB HYDROLASE SUPERFAMILY PROTEIN C4A8.06C"/>
    <property type="match status" value="1"/>
</dbReference>
<comment type="caution">
    <text evidence="3">The sequence shown here is derived from an EMBL/GenBank/DDBJ whole genome shotgun (WGS) entry which is preliminary data.</text>
</comment>
<gene>
    <name evidence="3" type="ORF">HMH01_08740</name>
</gene>
<reference evidence="3 4" key="1">
    <citation type="submission" date="2020-05" db="EMBL/GenBank/DDBJ databases">
        <title>Gimesia benthica sp. nov., a novel planctomycete isolated from a deep-sea water sample of the Northwest Indian Ocean.</title>
        <authorList>
            <person name="Wang J."/>
            <person name="Ruan C."/>
            <person name="Song L."/>
            <person name="Zhu Y."/>
            <person name="Li A."/>
            <person name="Zheng X."/>
            <person name="Wang L."/>
            <person name="Lu Z."/>
            <person name="Huang Y."/>
            <person name="Du W."/>
            <person name="Zhou Y."/>
            <person name="Huang L."/>
            <person name="Dai X."/>
        </authorList>
    </citation>
    <scope>NUCLEOTIDE SEQUENCE [LARGE SCALE GENOMIC DNA]</scope>
    <source>
        <strain evidence="3 4">YYQ-30</strain>
    </source>
</reference>
<keyword evidence="1 3" id="KW-0378">Hydrolase</keyword>
<accession>A0A849L2H9</accession>
<dbReference type="Gene3D" id="3.40.50.1820">
    <property type="entry name" value="alpha/beta hydrolase"/>
    <property type="match status" value="1"/>
</dbReference>
<dbReference type="AlphaFoldDB" id="A0A849L2H9"/>
<organism evidence="3 4">
    <name type="scientific">Halovulum dunhuangense</name>
    <dbReference type="NCBI Taxonomy" id="1505036"/>
    <lineage>
        <taxon>Bacteria</taxon>
        <taxon>Pseudomonadati</taxon>
        <taxon>Pseudomonadota</taxon>
        <taxon>Alphaproteobacteria</taxon>
        <taxon>Rhodobacterales</taxon>
        <taxon>Paracoccaceae</taxon>
        <taxon>Halovulum</taxon>
    </lineage>
</organism>
<evidence type="ECO:0000313" key="3">
    <source>
        <dbReference type="EMBL" id="NNU80526.1"/>
    </source>
</evidence>
<sequence>MRRSIRILVGLVLVAGLLGSAAWVFTPWPRVLLIRYAFGQDAERRNAALAEYSTGAVEVRVGIPYGDAPRERFDLYLPAGEGPHPVVIWIHGGGFVAGDRSDLSGYLRLLADRGVAAIALGYTRAPEARYPVPVQQAARALQHLNRAADILNIDMQRHVIAGDSAGAQIAGQLAAALTDPAYGETLGIAPPQVAPSGVVLFCGIYDPTLLTGGGAFAGFVETAVWSYFGQRDIAGDPRLAQMAVQRHVTPAFPPSFVSVGNGDPLAPQSAILAESIAAKGVEVDRLFFEPDRQPPLGHEYQFDLSDPAGLEALARLTGFLDRVLGASAPGE</sequence>
<dbReference type="GO" id="GO:0016787">
    <property type="term" value="F:hydrolase activity"/>
    <property type="evidence" value="ECO:0007669"/>
    <property type="project" value="UniProtKB-KW"/>
</dbReference>
<dbReference type="InterPro" id="IPR013094">
    <property type="entry name" value="AB_hydrolase_3"/>
</dbReference>
<proteinExistence type="predicted"/>
<name>A0A849L2H9_9RHOB</name>
<keyword evidence="4" id="KW-1185">Reference proteome</keyword>
<dbReference type="Pfam" id="PF07859">
    <property type="entry name" value="Abhydrolase_3"/>
    <property type="match status" value="1"/>
</dbReference>